<gene>
    <name evidence="2" type="ORF">HQ394_03600</name>
</gene>
<keyword evidence="1" id="KW-1133">Transmembrane helix</keyword>
<organism evidence="2 3">
    <name type="scientific">Defluviicoccus vanus</name>
    <dbReference type="NCBI Taxonomy" id="111831"/>
    <lineage>
        <taxon>Bacteria</taxon>
        <taxon>Pseudomonadati</taxon>
        <taxon>Pseudomonadota</taxon>
        <taxon>Alphaproteobacteria</taxon>
        <taxon>Rhodospirillales</taxon>
        <taxon>Rhodospirillaceae</taxon>
        <taxon>Defluviicoccus</taxon>
    </lineage>
</organism>
<evidence type="ECO:0000256" key="1">
    <source>
        <dbReference type="SAM" id="Phobius"/>
    </source>
</evidence>
<dbReference type="EMBL" id="CP053923">
    <property type="protein sequence ID" value="QNT68618.1"/>
    <property type="molecule type" value="Genomic_DNA"/>
</dbReference>
<feature type="transmembrane region" description="Helical" evidence="1">
    <location>
        <begin position="133"/>
        <end position="152"/>
    </location>
</feature>
<proteinExistence type="predicted"/>
<evidence type="ECO:0000313" key="3">
    <source>
        <dbReference type="Proteomes" id="UP000516369"/>
    </source>
</evidence>
<evidence type="ECO:0000313" key="2">
    <source>
        <dbReference type="EMBL" id="QNT68618.1"/>
    </source>
</evidence>
<keyword evidence="3" id="KW-1185">Reference proteome</keyword>
<reference evidence="2 3" key="1">
    <citation type="submission" date="2020-05" db="EMBL/GenBank/DDBJ databases">
        <title>Complete closed genome sequence of Defluviicoccus vanus.</title>
        <authorList>
            <person name="Bessarab I."/>
            <person name="Arumugam K."/>
            <person name="Maszenan A.M."/>
            <person name="Seviour R.J."/>
            <person name="Williams R.B."/>
        </authorList>
    </citation>
    <scope>NUCLEOTIDE SEQUENCE [LARGE SCALE GENOMIC DNA]</scope>
    <source>
        <strain evidence="2 3">Ben 114</strain>
    </source>
</reference>
<accession>A0A7H1MYT2</accession>
<sequence length="155" mass="16649">MRRRACYEDEGIVLIAIITLAAITLSIGSIFTLFSQAKHPDALALALAIASVPLGWLTLHTLAAFHYAHLYYTSGGPKGEDPKDAGGLAFPSTDEPIGWDFLYYSFVVGMTAQVSDVQVLTTPMRRLTLAHGVVSFFYNTVILALAVSLVAGQTS</sequence>
<feature type="transmembrane region" description="Helical" evidence="1">
    <location>
        <begin position="12"/>
        <end position="35"/>
    </location>
</feature>
<dbReference type="Pfam" id="PF07077">
    <property type="entry name" value="DUF1345"/>
    <property type="match status" value="1"/>
</dbReference>
<dbReference type="KEGG" id="dvn:HQ394_03600"/>
<protein>
    <submittedName>
        <fullName evidence="2">DUF1345 domain-containing protein</fullName>
    </submittedName>
</protein>
<dbReference type="AlphaFoldDB" id="A0A7H1MYT2"/>
<name>A0A7H1MYT2_9PROT</name>
<keyword evidence="1" id="KW-0472">Membrane</keyword>
<feature type="transmembrane region" description="Helical" evidence="1">
    <location>
        <begin position="42"/>
        <end position="68"/>
    </location>
</feature>
<dbReference type="Proteomes" id="UP000516369">
    <property type="component" value="Chromosome"/>
</dbReference>
<dbReference type="InterPro" id="IPR009781">
    <property type="entry name" value="DUF1345"/>
</dbReference>
<keyword evidence="1" id="KW-0812">Transmembrane</keyword>